<keyword evidence="2" id="KW-0812">Transmembrane</keyword>
<feature type="transmembrane region" description="Helical" evidence="2">
    <location>
        <begin position="52"/>
        <end position="71"/>
    </location>
</feature>
<feature type="compositionally biased region" description="Low complexity" evidence="1">
    <location>
        <begin position="1"/>
        <end position="18"/>
    </location>
</feature>
<dbReference type="KEGG" id="ssub:CP968_10815"/>
<evidence type="ECO:0000256" key="2">
    <source>
        <dbReference type="SAM" id="Phobius"/>
    </source>
</evidence>
<accession>A0A5P2UM49</accession>
<sequence>MTASTPGPAPAAAGATAARDGSPGSAQPAPRPHLGHALASEWTKLVSVRSTLWTLLSLVLTVVGIGLLFVAQTADGDYRDISFATPALFGLLVGQLAVIVLGVLTITSEHATGLVSTTFTAAPERLRVLTAKYLVFGATALTVTTCSVVAVGLAARIAHGGGAAGVHGASEWVGALLGSLYVTLLGVLALAVGALIRHSAGAIAVMLGLVTLPPVIGAMLNVWQATAPLGQVVLRHNAPVALMTMFGMPTGGAEGVTLPGDTAHMVLILLVTGAAVAASYVVVGRRDV</sequence>
<feature type="transmembrane region" description="Helical" evidence="2">
    <location>
        <begin position="83"/>
        <end position="106"/>
    </location>
</feature>
<keyword evidence="2" id="KW-0472">Membrane</keyword>
<dbReference type="Proteomes" id="UP000326831">
    <property type="component" value="Chromosome"/>
</dbReference>
<reference evidence="4 5" key="2">
    <citation type="submission" date="2017-09" db="EMBL/GenBank/DDBJ databases">
        <authorList>
            <person name="Lee N."/>
            <person name="Cho B.-K."/>
        </authorList>
    </citation>
    <scope>NUCLEOTIDE SEQUENCE [LARGE SCALE GENOMIC DNA]</scope>
    <source>
        <strain evidence="4 5">ATCC 27467</strain>
    </source>
</reference>
<keyword evidence="5" id="KW-1185">Reference proteome</keyword>
<name>A0A5P2UM49_9ACTN</name>
<proteinExistence type="predicted"/>
<reference evidence="3" key="3">
    <citation type="submission" date="2020-09" db="EMBL/GenBank/DDBJ databases">
        <authorList>
            <person name="Sun Q."/>
            <person name="Ohkuma M."/>
        </authorList>
    </citation>
    <scope>NUCLEOTIDE SEQUENCE</scope>
    <source>
        <strain evidence="3">JCM 4834</strain>
    </source>
</reference>
<protein>
    <submittedName>
        <fullName evidence="3 4">ABC transporter</fullName>
    </submittedName>
</protein>
<dbReference type="AlphaFoldDB" id="A0A5P2UM49"/>
<dbReference type="RefSeq" id="WP_150517803.1">
    <property type="nucleotide sequence ID" value="NZ_BMVX01000005.1"/>
</dbReference>
<organism evidence="4 5">
    <name type="scientific">Streptomyces subrutilus</name>
    <dbReference type="NCBI Taxonomy" id="36818"/>
    <lineage>
        <taxon>Bacteria</taxon>
        <taxon>Bacillati</taxon>
        <taxon>Actinomycetota</taxon>
        <taxon>Actinomycetes</taxon>
        <taxon>Kitasatosporales</taxon>
        <taxon>Streptomycetaceae</taxon>
        <taxon>Streptomyces</taxon>
    </lineage>
</organism>
<evidence type="ECO:0000313" key="3">
    <source>
        <dbReference type="EMBL" id="GGZ58243.1"/>
    </source>
</evidence>
<evidence type="ECO:0000256" key="1">
    <source>
        <dbReference type="SAM" id="MobiDB-lite"/>
    </source>
</evidence>
<dbReference type="EMBL" id="BMVX01000005">
    <property type="protein sequence ID" value="GGZ58243.1"/>
    <property type="molecule type" value="Genomic_DNA"/>
</dbReference>
<feature type="transmembrane region" description="Helical" evidence="2">
    <location>
        <begin position="133"/>
        <end position="155"/>
    </location>
</feature>
<keyword evidence="2" id="KW-1133">Transmembrane helix</keyword>
<feature type="transmembrane region" description="Helical" evidence="2">
    <location>
        <begin position="263"/>
        <end position="283"/>
    </location>
</feature>
<dbReference type="EMBL" id="CP023701">
    <property type="protein sequence ID" value="QEU78721.1"/>
    <property type="molecule type" value="Genomic_DNA"/>
</dbReference>
<gene>
    <name evidence="4" type="ORF">CP968_10815</name>
    <name evidence="3" type="ORF">GCM10010371_17200</name>
</gene>
<feature type="transmembrane region" description="Helical" evidence="2">
    <location>
        <begin position="175"/>
        <end position="196"/>
    </location>
</feature>
<feature type="region of interest" description="Disordered" evidence="1">
    <location>
        <begin position="1"/>
        <end position="33"/>
    </location>
</feature>
<evidence type="ECO:0000313" key="4">
    <source>
        <dbReference type="EMBL" id="QEU78721.1"/>
    </source>
</evidence>
<dbReference type="OrthoDB" id="3297477at2"/>
<feature type="transmembrane region" description="Helical" evidence="2">
    <location>
        <begin position="203"/>
        <end position="223"/>
    </location>
</feature>
<reference evidence="3" key="1">
    <citation type="journal article" date="2014" name="Int. J. Syst. Evol. Microbiol.">
        <title>Complete genome sequence of Corynebacterium casei LMG S-19264T (=DSM 44701T), isolated from a smear-ripened cheese.</title>
        <authorList>
            <consortium name="US DOE Joint Genome Institute (JGI-PGF)"/>
            <person name="Walter F."/>
            <person name="Albersmeier A."/>
            <person name="Kalinowski J."/>
            <person name="Ruckert C."/>
        </authorList>
    </citation>
    <scope>NUCLEOTIDE SEQUENCE</scope>
    <source>
        <strain evidence="3">JCM 4834</strain>
    </source>
</reference>
<dbReference type="Proteomes" id="UP000634660">
    <property type="component" value="Unassembled WGS sequence"/>
</dbReference>
<evidence type="ECO:0000313" key="5">
    <source>
        <dbReference type="Proteomes" id="UP000326831"/>
    </source>
</evidence>